<feature type="region of interest" description="Disordered" evidence="3">
    <location>
        <begin position="245"/>
        <end position="302"/>
    </location>
</feature>
<keyword evidence="5" id="KW-1185">Reference proteome</keyword>
<dbReference type="PANTHER" id="PTHR13073:SF0">
    <property type="entry name" value="BIOGENESIS OF LYSOSOME-RELATED ORGANELLES COMPLEX 1 SUBUNIT 1"/>
    <property type="match status" value="1"/>
</dbReference>
<feature type="compositionally biased region" description="Low complexity" evidence="3">
    <location>
        <begin position="43"/>
        <end position="102"/>
    </location>
</feature>
<sequence>MSTSSSKPSPATRMLFRGSSSTLSAPEVNSVAVTAITAQPHDSASPESPPSSSSRSRTESVTSTPSSFLSKKGKSPLSLLSSSRTPSISGPSTSTTTTIIGSNHPPPVLSQPPSSQSQSQSQSQSHPFPPPSTIPSRQTPHPLPQPPDPKAIDQARTAVLATLSNHFDREITPRAALLHQNNAAIERQQADLVRATHGLKRENDKLAKMADTYGKKVKEVGMVQNWAEMLELEFLRLEETMRRVREGETGSEEGGSWTGSEGGSWVGSEGGWEGRERDRERGGGVRPEDVPLPEPETGEGGL</sequence>
<comment type="similarity">
    <text evidence="1">Belongs to the BLOC1S1 family.</text>
</comment>
<comment type="caution">
    <text evidence="4">The sequence shown here is derived from an EMBL/GenBank/DDBJ whole genome shotgun (WGS) entry which is preliminary data.</text>
</comment>
<evidence type="ECO:0000256" key="1">
    <source>
        <dbReference type="ARBA" id="ARBA00007133"/>
    </source>
</evidence>
<dbReference type="EMBL" id="JAULSY010000036">
    <property type="protein sequence ID" value="KAK0669988.1"/>
    <property type="molecule type" value="Genomic_DNA"/>
</dbReference>
<dbReference type="InterPro" id="IPR009395">
    <property type="entry name" value="BLOC1S1"/>
</dbReference>
<evidence type="ECO:0000313" key="5">
    <source>
        <dbReference type="Proteomes" id="UP001174997"/>
    </source>
</evidence>
<protein>
    <recommendedName>
        <fullName evidence="2">Biogenesis of lysosome-related organelles complex 1 subunit 1</fullName>
    </recommendedName>
</protein>
<feature type="compositionally biased region" description="Low complexity" evidence="3">
    <location>
        <begin position="111"/>
        <end position="126"/>
    </location>
</feature>
<feature type="region of interest" description="Disordered" evidence="3">
    <location>
        <begin position="1"/>
        <end position="151"/>
    </location>
</feature>
<feature type="compositionally biased region" description="Basic and acidic residues" evidence="3">
    <location>
        <begin position="272"/>
        <end position="289"/>
    </location>
</feature>
<dbReference type="Proteomes" id="UP001174997">
    <property type="component" value="Unassembled WGS sequence"/>
</dbReference>
<dbReference type="GO" id="GO:0016197">
    <property type="term" value="P:endosomal transport"/>
    <property type="evidence" value="ECO:0007669"/>
    <property type="project" value="TreeGrafter"/>
</dbReference>
<dbReference type="Pfam" id="PF06320">
    <property type="entry name" value="GCN5L1"/>
    <property type="match status" value="1"/>
</dbReference>
<name>A0AA39ZFE0_9PEZI</name>
<reference evidence="4" key="1">
    <citation type="submission" date="2023-06" db="EMBL/GenBank/DDBJ databases">
        <title>Genome-scale phylogeny and comparative genomics of the fungal order Sordariales.</title>
        <authorList>
            <consortium name="Lawrence Berkeley National Laboratory"/>
            <person name="Hensen N."/>
            <person name="Bonometti L."/>
            <person name="Westerberg I."/>
            <person name="Brannstrom I.O."/>
            <person name="Guillou S."/>
            <person name="Cros-Aarteil S."/>
            <person name="Calhoun S."/>
            <person name="Haridas S."/>
            <person name="Kuo A."/>
            <person name="Mondo S."/>
            <person name="Pangilinan J."/>
            <person name="Riley R."/>
            <person name="Labutti K."/>
            <person name="Andreopoulos B."/>
            <person name="Lipzen A."/>
            <person name="Chen C."/>
            <person name="Yanf M."/>
            <person name="Daum C."/>
            <person name="Ng V."/>
            <person name="Clum A."/>
            <person name="Steindorff A."/>
            <person name="Ohm R."/>
            <person name="Martin F."/>
            <person name="Silar P."/>
            <person name="Natvig D."/>
            <person name="Lalanne C."/>
            <person name="Gautier V."/>
            <person name="Ament-Velasquez S.L."/>
            <person name="Kruys A."/>
            <person name="Hutchinson M.I."/>
            <person name="Powell A.J."/>
            <person name="Barry K."/>
            <person name="Miller A.N."/>
            <person name="Grigoriev I.V."/>
            <person name="Debuchy R."/>
            <person name="Gladieux P."/>
            <person name="Thoren M.H."/>
            <person name="Johannesson H."/>
        </authorList>
    </citation>
    <scope>NUCLEOTIDE SEQUENCE</scope>
    <source>
        <strain evidence="4">CBS 307.81</strain>
    </source>
</reference>
<dbReference type="PANTHER" id="PTHR13073">
    <property type="entry name" value="BLOC-1 COMPLEX SUBUNIT 1"/>
    <property type="match status" value="1"/>
</dbReference>
<accession>A0AA39ZFE0</accession>
<feature type="compositionally biased region" description="Gly residues" evidence="3">
    <location>
        <begin position="252"/>
        <end position="271"/>
    </location>
</feature>
<evidence type="ECO:0000256" key="3">
    <source>
        <dbReference type="SAM" id="MobiDB-lite"/>
    </source>
</evidence>
<gene>
    <name evidence="4" type="ORF">QBC41DRAFT_345841</name>
</gene>
<proteinExistence type="inferred from homology"/>
<organism evidence="4 5">
    <name type="scientific">Cercophora samala</name>
    <dbReference type="NCBI Taxonomy" id="330535"/>
    <lineage>
        <taxon>Eukaryota</taxon>
        <taxon>Fungi</taxon>
        <taxon>Dikarya</taxon>
        <taxon>Ascomycota</taxon>
        <taxon>Pezizomycotina</taxon>
        <taxon>Sordariomycetes</taxon>
        <taxon>Sordariomycetidae</taxon>
        <taxon>Sordariales</taxon>
        <taxon>Lasiosphaeriaceae</taxon>
        <taxon>Cercophora</taxon>
    </lineage>
</organism>
<dbReference type="AlphaFoldDB" id="A0AA39ZFE0"/>
<evidence type="ECO:0000313" key="4">
    <source>
        <dbReference type="EMBL" id="KAK0669988.1"/>
    </source>
</evidence>
<evidence type="ECO:0000256" key="2">
    <source>
        <dbReference type="ARBA" id="ARBA00019577"/>
    </source>
</evidence>
<dbReference type="GO" id="GO:0031083">
    <property type="term" value="C:BLOC-1 complex"/>
    <property type="evidence" value="ECO:0007669"/>
    <property type="project" value="InterPro"/>
</dbReference>